<reference evidence="2 3" key="2">
    <citation type="submission" date="2020-08" db="EMBL/GenBank/DDBJ databases">
        <title>Stappia taiwanensis sp. nov., isolated from a coastal thermal spring.</title>
        <authorList>
            <person name="Kampfer P."/>
        </authorList>
    </citation>
    <scope>NUCLEOTIDE SEQUENCE [LARGE SCALE GENOMIC DNA]</scope>
    <source>
        <strain evidence="2 3">DSM 23284</strain>
    </source>
</reference>
<name>A0A838Y147_9HYPH</name>
<evidence type="ECO:0000313" key="3">
    <source>
        <dbReference type="Proteomes" id="UP000559404"/>
    </source>
</evidence>
<dbReference type="Proteomes" id="UP000559404">
    <property type="component" value="Unassembled WGS sequence"/>
</dbReference>
<keyword evidence="3" id="KW-1185">Reference proteome</keyword>
<dbReference type="RefSeq" id="WP_181760865.1">
    <property type="nucleotide sequence ID" value="NZ_BMCR01000003.1"/>
</dbReference>
<gene>
    <name evidence="2" type="ORF">H1W37_13515</name>
</gene>
<dbReference type="Gene3D" id="1.10.1200.10">
    <property type="entry name" value="ACP-like"/>
    <property type="match status" value="1"/>
</dbReference>
<dbReference type="SUPFAM" id="SSF47336">
    <property type="entry name" value="ACP-like"/>
    <property type="match status" value="1"/>
</dbReference>
<comment type="caution">
    <text evidence="2">The sequence shown here is derived from an EMBL/GenBank/DDBJ whole genome shotgun (WGS) entry which is preliminary data.</text>
</comment>
<proteinExistence type="predicted"/>
<feature type="domain" description="Carrier" evidence="1">
    <location>
        <begin position="2"/>
        <end position="83"/>
    </location>
</feature>
<accession>A0A838Y147</accession>
<evidence type="ECO:0000313" key="2">
    <source>
        <dbReference type="EMBL" id="MBA4612680.1"/>
    </source>
</evidence>
<dbReference type="PROSITE" id="PS50075">
    <property type="entry name" value="CARRIER"/>
    <property type="match status" value="1"/>
</dbReference>
<protein>
    <submittedName>
        <fullName evidence="2">Acyl carrier protein</fullName>
    </submittedName>
</protein>
<dbReference type="EMBL" id="JACEON010000012">
    <property type="protein sequence ID" value="MBA4612680.1"/>
    <property type="molecule type" value="Genomic_DNA"/>
</dbReference>
<evidence type="ECO:0000259" key="1">
    <source>
        <dbReference type="PROSITE" id="PS50075"/>
    </source>
</evidence>
<reference evidence="2 3" key="1">
    <citation type="submission" date="2020-07" db="EMBL/GenBank/DDBJ databases">
        <authorList>
            <person name="Li M."/>
        </authorList>
    </citation>
    <scope>NUCLEOTIDE SEQUENCE [LARGE SCALE GENOMIC DNA]</scope>
    <source>
        <strain evidence="2 3">DSM 23284</strain>
    </source>
</reference>
<dbReference type="InterPro" id="IPR009081">
    <property type="entry name" value="PP-bd_ACP"/>
</dbReference>
<dbReference type="InterPro" id="IPR036736">
    <property type="entry name" value="ACP-like_sf"/>
</dbReference>
<sequence>MSELETTIRHHIAATAKPAQIAPDSIDLDVDLKQEFGISSMKMILLMTTLCKELGVTLSSFDERDLAGINSAGDLIRAFEKAREGVAS</sequence>
<organism evidence="2 3">
    <name type="scientific">Stappia taiwanensis</name>
    <dbReference type="NCBI Taxonomy" id="992267"/>
    <lineage>
        <taxon>Bacteria</taxon>
        <taxon>Pseudomonadati</taxon>
        <taxon>Pseudomonadota</taxon>
        <taxon>Alphaproteobacteria</taxon>
        <taxon>Hyphomicrobiales</taxon>
        <taxon>Stappiaceae</taxon>
        <taxon>Stappia</taxon>
    </lineage>
</organism>
<dbReference type="AlphaFoldDB" id="A0A838Y147"/>
<dbReference type="Pfam" id="PF00550">
    <property type="entry name" value="PP-binding"/>
    <property type="match status" value="1"/>
</dbReference>